<evidence type="ECO:0000313" key="4">
    <source>
        <dbReference type="Proteomes" id="UP000006362"/>
    </source>
</evidence>
<dbReference type="AlphaFoldDB" id="E8T219"/>
<evidence type="ECO:0000259" key="2">
    <source>
        <dbReference type="Pfam" id="PF18073"/>
    </source>
</evidence>
<name>E8T219_THEA1</name>
<proteinExistence type="predicted"/>
<dbReference type="KEGG" id="tam:Theam_0947"/>
<dbReference type="InterPro" id="IPR011990">
    <property type="entry name" value="TPR-like_helical_dom_sf"/>
</dbReference>
<dbReference type="Pfam" id="PF18073">
    <property type="entry name" value="Zn_ribbon_LapB"/>
    <property type="match status" value="1"/>
</dbReference>
<dbReference type="EMBL" id="CP002444">
    <property type="protein sequence ID" value="ADU96914.1"/>
    <property type="molecule type" value="Genomic_DNA"/>
</dbReference>
<evidence type="ECO:0000256" key="1">
    <source>
        <dbReference type="ARBA" id="ARBA00022723"/>
    </source>
</evidence>
<dbReference type="Pfam" id="PF13181">
    <property type="entry name" value="TPR_8"/>
    <property type="match status" value="1"/>
</dbReference>
<dbReference type="Gene3D" id="1.25.40.10">
    <property type="entry name" value="Tetratricopeptide repeat domain"/>
    <property type="match status" value="1"/>
</dbReference>
<dbReference type="STRING" id="648996.Theam_0947"/>
<organism evidence="3 4">
    <name type="scientific">Thermovibrio ammonificans (strain DSM 15698 / JCM 12110 / HB-1)</name>
    <dbReference type="NCBI Taxonomy" id="648996"/>
    <lineage>
        <taxon>Bacteria</taxon>
        <taxon>Pseudomonadati</taxon>
        <taxon>Aquificota</taxon>
        <taxon>Aquificia</taxon>
        <taxon>Desulfurobacteriales</taxon>
        <taxon>Desulfurobacteriaceae</taxon>
        <taxon>Thermovibrio</taxon>
    </lineage>
</organism>
<dbReference type="eggNOG" id="COG2956">
    <property type="taxonomic scope" value="Bacteria"/>
</dbReference>
<dbReference type="InterPro" id="IPR019734">
    <property type="entry name" value="TPR_rpt"/>
</dbReference>
<keyword evidence="4" id="KW-1185">Reference proteome</keyword>
<dbReference type="HOGENOM" id="CLU_059365_1_0_0"/>
<dbReference type="OrthoDB" id="507476at2"/>
<reference evidence="3" key="1">
    <citation type="submission" date="2011-01" db="EMBL/GenBank/DDBJ databases">
        <title>Complete sequence of chromosome of Thermovibrio ammonificans HB-1.</title>
        <authorList>
            <consortium name="US DOE Joint Genome Institute"/>
            <person name="Lucas S."/>
            <person name="Copeland A."/>
            <person name="Lapidus A."/>
            <person name="Cheng J.-F."/>
            <person name="Goodwin L."/>
            <person name="Pitluck S."/>
            <person name="Davenport K."/>
            <person name="Detter J.C."/>
            <person name="Han C."/>
            <person name="Tapia R."/>
            <person name="Land M."/>
            <person name="Hauser L."/>
            <person name="Kyrpides N."/>
            <person name="Ivanova N."/>
            <person name="Ovchinnikova G."/>
            <person name="Vetriani C."/>
            <person name="Woyke T."/>
        </authorList>
    </citation>
    <scope>NUCLEOTIDE SEQUENCE [LARGE SCALE GENOMIC DNA]</scope>
    <source>
        <strain evidence="3">HB-1</strain>
    </source>
</reference>
<keyword evidence="1" id="KW-0479">Metal-binding</keyword>
<dbReference type="Proteomes" id="UP000006362">
    <property type="component" value="Chromosome"/>
</dbReference>
<dbReference type="SMART" id="SM00028">
    <property type="entry name" value="TPR"/>
    <property type="match status" value="3"/>
</dbReference>
<evidence type="ECO:0000313" key="3">
    <source>
        <dbReference type="EMBL" id="ADU96914.1"/>
    </source>
</evidence>
<gene>
    <name evidence="3" type="ordered locus">Theam_0947</name>
</gene>
<protein>
    <recommendedName>
        <fullName evidence="2">LapB rubredoxin metal binding domain-containing protein</fullName>
    </recommendedName>
</protein>
<dbReference type="SUPFAM" id="SSF48452">
    <property type="entry name" value="TPR-like"/>
    <property type="match status" value="2"/>
</dbReference>
<sequence>MFSRLKELFKRGGASGVENYLKKLSVSRQDLIKEIEPVSVDTPFNAYVTLALLLKEKGEFYKSLKILERLKGEELSPEERKLVVLNLALVYRAAGFIDRAEEALKEGIEQFPGESFFYYELALLKRDVGRLEESVELLEKAASLKEEFSDELLHTKLYLASQYIDKGRTDKAFRLLRKVNPKVPLPLFYYVLSKLYYAVGEPEKGYQMALKGMKLSPKHTAPFLQVIEEGDGLSVEKLLQISKEAGLSYPVVLRLVKLYLESNDKESALKLLEEFVDGGEFWADLYELYLRLLWESGQRKKVVDRLEGLLSHLKNRQKVFRCQNCGFKTDTFDWMCPRCRSWESLELNSEN</sequence>
<feature type="domain" description="LapB rubredoxin metal binding" evidence="2">
    <location>
        <begin position="320"/>
        <end position="346"/>
    </location>
</feature>
<dbReference type="InterPro" id="IPR041166">
    <property type="entry name" value="Rubredoxin_2"/>
</dbReference>
<dbReference type="GO" id="GO:0046872">
    <property type="term" value="F:metal ion binding"/>
    <property type="evidence" value="ECO:0007669"/>
    <property type="project" value="UniProtKB-KW"/>
</dbReference>
<accession>E8T219</accession>
<dbReference type="RefSeq" id="WP_013537700.1">
    <property type="nucleotide sequence ID" value="NC_014926.1"/>
</dbReference>